<dbReference type="EMBL" id="JADILX010000065">
    <property type="protein sequence ID" value="MBO8485502.1"/>
    <property type="molecule type" value="Genomic_DNA"/>
</dbReference>
<organism evidence="2 3">
    <name type="scientific">Candidatus Cryptobacteroides excrementavium</name>
    <dbReference type="NCBI Taxonomy" id="2840759"/>
    <lineage>
        <taxon>Bacteria</taxon>
        <taxon>Pseudomonadati</taxon>
        <taxon>Bacteroidota</taxon>
        <taxon>Bacteroidia</taxon>
        <taxon>Bacteroidales</taxon>
        <taxon>Candidatus Cryptobacteroides</taxon>
    </lineage>
</organism>
<proteinExistence type="predicted"/>
<reference evidence="2" key="2">
    <citation type="journal article" date="2021" name="PeerJ">
        <title>Extensive microbial diversity within the chicken gut microbiome revealed by metagenomics and culture.</title>
        <authorList>
            <person name="Gilroy R."/>
            <person name="Ravi A."/>
            <person name="Getino M."/>
            <person name="Pursley I."/>
            <person name="Horton D.L."/>
            <person name="Alikhan N.F."/>
            <person name="Baker D."/>
            <person name="Gharbi K."/>
            <person name="Hall N."/>
            <person name="Watson M."/>
            <person name="Adriaenssens E.M."/>
            <person name="Foster-Nyarko E."/>
            <person name="Jarju S."/>
            <person name="Secka A."/>
            <person name="Antonio M."/>
            <person name="Oren A."/>
            <person name="Chaudhuri R.R."/>
            <person name="La Ragione R."/>
            <person name="Hildebrand F."/>
            <person name="Pallen M.J."/>
        </authorList>
    </citation>
    <scope>NUCLEOTIDE SEQUENCE</scope>
    <source>
        <strain evidence="2">B2-16538</strain>
    </source>
</reference>
<protein>
    <submittedName>
        <fullName evidence="2">DUF4783 domain-containing protein</fullName>
    </submittedName>
</protein>
<reference evidence="2" key="1">
    <citation type="submission" date="2020-10" db="EMBL/GenBank/DDBJ databases">
        <authorList>
            <person name="Gilroy R."/>
        </authorList>
    </citation>
    <scope>NUCLEOTIDE SEQUENCE</scope>
    <source>
        <strain evidence="2">B2-16538</strain>
    </source>
</reference>
<sequence>MKRILNIVLLPLTLSLMALPAFAQDDTYDVFVPIAKYIGQGNAGKLSAWFADNLEITVISSSNDSSRNQARQIMKSFFDSYTPRSFEITHTAGRSNMKYALGALNAGGEMFMVTIFVSYSGSGYRIQQLKIERMR</sequence>
<evidence type="ECO:0000313" key="3">
    <source>
        <dbReference type="Proteomes" id="UP000823750"/>
    </source>
</evidence>
<evidence type="ECO:0000313" key="2">
    <source>
        <dbReference type="EMBL" id="MBO8485502.1"/>
    </source>
</evidence>
<dbReference type="InterPro" id="IPR031977">
    <property type="entry name" value="DUF4783"/>
</dbReference>
<dbReference type="Gene3D" id="3.10.450.50">
    <property type="match status" value="1"/>
</dbReference>
<feature type="chain" id="PRO_5039591389" evidence="1">
    <location>
        <begin position="24"/>
        <end position="135"/>
    </location>
</feature>
<evidence type="ECO:0000256" key="1">
    <source>
        <dbReference type="SAM" id="SignalP"/>
    </source>
</evidence>
<accession>A0A9D9J415</accession>
<dbReference type="Proteomes" id="UP000823750">
    <property type="component" value="Unassembled WGS sequence"/>
</dbReference>
<dbReference type="AlphaFoldDB" id="A0A9D9J415"/>
<feature type="signal peptide" evidence="1">
    <location>
        <begin position="1"/>
        <end position="23"/>
    </location>
</feature>
<keyword evidence="1" id="KW-0732">Signal</keyword>
<name>A0A9D9J415_9BACT</name>
<gene>
    <name evidence="2" type="ORF">IAB78_03655</name>
</gene>
<dbReference type="Pfam" id="PF16022">
    <property type="entry name" value="DUF4783"/>
    <property type="match status" value="1"/>
</dbReference>
<comment type="caution">
    <text evidence="2">The sequence shown here is derived from an EMBL/GenBank/DDBJ whole genome shotgun (WGS) entry which is preliminary data.</text>
</comment>